<dbReference type="PANTHER" id="PTHR43130">
    <property type="entry name" value="ARAC-FAMILY TRANSCRIPTIONAL REGULATOR"/>
    <property type="match status" value="1"/>
</dbReference>
<dbReference type="SMART" id="SM00342">
    <property type="entry name" value="HTH_ARAC"/>
    <property type="match status" value="1"/>
</dbReference>
<evidence type="ECO:0000259" key="3">
    <source>
        <dbReference type="PROSITE" id="PS01124"/>
    </source>
</evidence>
<dbReference type="GO" id="GO:0043565">
    <property type="term" value="F:sequence-specific DNA binding"/>
    <property type="evidence" value="ECO:0007669"/>
    <property type="project" value="InterPro"/>
</dbReference>
<sequence length="318" mass="34533">MRRVVVLALEEVIPFELSLASRFLGAAVDADGRPLYSVITCSLDGRPVRTSADYAISVEHDASALAEADIVVIPAARTFTEFIDRSTLPPGVSEALAGLRSDTRIVGICIATFVLAAAGLLDGKTATTHWYHAARFQRAYPQVDVAPDVLFVDTGRVLTSAGAAAGIDLLLHLVRQDHGSAVANHVARRCVVQPQREGGQAQYVERPIPEHADAGTAATRAWALERLHDPLQLVDLARHAGMSRRTFTRRFRAEVGLSPAQWLIQQRLDLARHLLESSDLTIGRIAERTGFGSDVTLRQHLRAAIGVSPGAYRRTFRG</sequence>
<dbReference type="Pfam" id="PF12833">
    <property type="entry name" value="HTH_18"/>
    <property type="match status" value="1"/>
</dbReference>
<dbReference type="PANTHER" id="PTHR43130:SF3">
    <property type="entry name" value="HTH-TYPE TRANSCRIPTIONAL REGULATOR RV1931C"/>
    <property type="match status" value="1"/>
</dbReference>
<name>A0A540W6B1_9ACTN</name>
<dbReference type="CDD" id="cd03137">
    <property type="entry name" value="GATase1_AraC_1"/>
    <property type="match status" value="1"/>
</dbReference>
<feature type="domain" description="HTH araC/xylS-type" evidence="3">
    <location>
        <begin position="217"/>
        <end position="315"/>
    </location>
</feature>
<organism evidence="4 5">
    <name type="scientific">Kitasatospora acidiphila</name>
    <dbReference type="NCBI Taxonomy" id="2567942"/>
    <lineage>
        <taxon>Bacteria</taxon>
        <taxon>Bacillati</taxon>
        <taxon>Actinomycetota</taxon>
        <taxon>Actinomycetes</taxon>
        <taxon>Kitasatosporales</taxon>
        <taxon>Streptomycetaceae</taxon>
        <taxon>Kitasatospora</taxon>
    </lineage>
</organism>
<dbReference type="Gene3D" id="1.10.10.60">
    <property type="entry name" value="Homeodomain-like"/>
    <property type="match status" value="1"/>
</dbReference>
<dbReference type="Proteomes" id="UP000319103">
    <property type="component" value="Unassembled WGS sequence"/>
</dbReference>
<dbReference type="InterPro" id="IPR052158">
    <property type="entry name" value="INH-QAR"/>
</dbReference>
<evidence type="ECO:0000313" key="4">
    <source>
        <dbReference type="EMBL" id="TQF04549.1"/>
    </source>
</evidence>
<evidence type="ECO:0000256" key="2">
    <source>
        <dbReference type="ARBA" id="ARBA00023163"/>
    </source>
</evidence>
<dbReference type="SUPFAM" id="SSF46689">
    <property type="entry name" value="Homeodomain-like"/>
    <property type="match status" value="2"/>
</dbReference>
<keyword evidence="5" id="KW-1185">Reference proteome</keyword>
<dbReference type="InterPro" id="IPR029062">
    <property type="entry name" value="Class_I_gatase-like"/>
</dbReference>
<keyword evidence="2" id="KW-0804">Transcription</keyword>
<reference evidence="4 5" key="1">
    <citation type="submission" date="2019-06" db="EMBL/GenBank/DDBJ databases">
        <title>Description of Kitasatospora acidophila sp. nov. isolated from pine grove soil, and reclassification of Streptomyces novaecaesareae to Kitasatospora novaeceasareae comb. nov.</title>
        <authorList>
            <person name="Kim M.J."/>
        </authorList>
    </citation>
    <scope>NUCLEOTIDE SEQUENCE [LARGE SCALE GENOMIC DNA]</scope>
    <source>
        <strain evidence="4 5">MMS16-CNU292</strain>
    </source>
</reference>
<dbReference type="RefSeq" id="WP_141635116.1">
    <property type="nucleotide sequence ID" value="NZ_VIGB01000003.1"/>
</dbReference>
<gene>
    <name evidence="4" type="ORF">E6W39_22875</name>
</gene>
<dbReference type="Gene3D" id="3.40.50.880">
    <property type="match status" value="1"/>
</dbReference>
<dbReference type="Pfam" id="PF01965">
    <property type="entry name" value="DJ-1_PfpI"/>
    <property type="match status" value="1"/>
</dbReference>
<dbReference type="EMBL" id="VIGB01000003">
    <property type="protein sequence ID" value="TQF04549.1"/>
    <property type="molecule type" value="Genomic_DNA"/>
</dbReference>
<evidence type="ECO:0000313" key="5">
    <source>
        <dbReference type="Proteomes" id="UP000319103"/>
    </source>
</evidence>
<dbReference type="OrthoDB" id="3194870at2"/>
<dbReference type="SUPFAM" id="SSF52317">
    <property type="entry name" value="Class I glutamine amidotransferase-like"/>
    <property type="match status" value="1"/>
</dbReference>
<dbReference type="InterPro" id="IPR018060">
    <property type="entry name" value="HTH_AraC"/>
</dbReference>
<dbReference type="AlphaFoldDB" id="A0A540W6B1"/>
<dbReference type="InterPro" id="IPR009057">
    <property type="entry name" value="Homeodomain-like_sf"/>
</dbReference>
<dbReference type="InterPro" id="IPR002818">
    <property type="entry name" value="DJ-1/PfpI"/>
</dbReference>
<dbReference type="PROSITE" id="PS01124">
    <property type="entry name" value="HTH_ARAC_FAMILY_2"/>
    <property type="match status" value="1"/>
</dbReference>
<dbReference type="GO" id="GO:0003700">
    <property type="term" value="F:DNA-binding transcription factor activity"/>
    <property type="evidence" value="ECO:0007669"/>
    <property type="project" value="InterPro"/>
</dbReference>
<keyword evidence="1" id="KW-0805">Transcription regulation</keyword>
<accession>A0A540W6B1</accession>
<comment type="caution">
    <text evidence="4">The sequence shown here is derived from an EMBL/GenBank/DDBJ whole genome shotgun (WGS) entry which is preliminary data.</text>
</comment>
<evidence type="ECO:0000256" key="1">
    <source>
        <dbReference type="ARBA" id="ARBA00023015"/>
    </source>
</evidence>
<proteinExistence type="predicted"/>
<protein>
    <submittedName>
        <fullName evidence="4">Helix-turn-helix domain-containing protein</fullName>
    </submittedName>
</protein>